<keyword evidence="2" id="KW-1185">Reference proteome</keyword>
<dbReference type="Proteomes" id="UP000054785">
    <property type="component" value="Unassembled WGS sequence"/>
</dbReference>
<sequence length="67" mass="7828">MKDLKLEVIARLYSDINFAIKNGHLPAFPIPCEAKFNEVYNRYFSLDGHLFSIDAGYDWHENGMFIM</sequence>
<evidence type="ECO:0000313" key="1">
    <source>
        <dbReference type="EMBL" id="KTD04830.1"/>
    </source>
</evidence>
<dbReference type="EMBL" id="LNYC01000001">
    <property type="protein sequence ID" value="KTD04830.1"/>
    <property type="molecule type" value="Genomic_DNA"/>
</dbReference>
<gene>
    <name evidence="1" type="ORF">Lgee_0014</name>
</gene>
<evidence type="ECO:0000313" key="2">
    <source>
        <dbReference type="Proteomes" id="UP000054785"/>
    </source>
</evidence>
<dbReference type="AlphaFoldDB" id="A0A0W0UA28"/>
<protein>
    <submittedName>
        <fullName evidence="1">Uncharacterized protein</fullName>
    </submittedName>
</protein>
<organism evidence="1 2">
    <name type="scientific">Legionella geestiana</name>
    <dbReference type="NCBI Taxonomy" id="45065"/>
    <lineage>
        <taxon>Bacteria</taxon>
        <taxon>Pseudomonadati</taxon>
        <taxon>Pseudomonadota</taxon>
        <taxon>Gammaproteobacteria</taxon>
        <taxon>Legionellales</taxon>
        <taxon>Legionellaceae</taxon>
        <taxon>Legionella</taxon>
    </lineage>
</organism>
<dbReference type="RefSeq" id="WP_028387223.1">
    <property type="nucleotide sequence ID" value="NZ_CP038271.1"/>
</dbReference>
<dbReference type="PATRIC" id="fig|45065.4.peg.17"/>
<comment type="caution">
    <text evidence="1">The sequence shown here is derived from an EMBL/GenBank/DDBJ whole genome shotgun (WGS) entry which is preliminary data.</text>
</comment>
<reference evidence="1 2" key="1">
    <citation type="submission" date="2015-11" db="EMBL/GenBank/DDBJ databases">
        <title>Genomic analysis of 38 Legionella species identifies large and diverse effector repertoires.</title>
        <authorList>
            <person name="Burstein D."/>
            <person name="Amaro F."/>
            <person name="Zusman T."/>
            <person name="Lifshitz Z."/>
            <person name="Cohen O."/>
            <person name="Gilbert J.A."/>
            <person name="Pupko T."/>
            <person name="Shuman H.A."/>
            <person name="Segal G."/>
        </authorList>
    </citation>
    <scope>NUCLEOTIDE SEQUENCE [LARGE SCALE GENOMIC DNA]</scope>
    <source>
        <strain evidence="1 2">ATCC 49504</strain>
    </source>
</reference>
<accession>A0A0W0UA28</accession>
<name>A0A0W0UA28_9GAMM</name>
<proteinExistence type="predicted"/>